<evidence type="ECO:0000313" key="2">
    <source>
        <dbReference type="Proteomes" id="UP000664857"/>
    </source>
</evidence>
<dbReference type="InterPro" id="IPR010146">
    <property type="entry name" value="CRISPR-assoc_prot_Csn2-typ"/>
</dbReference>
<organism evidence="1 2">
    <name type="scientific">Candidatus Vagococcus giribetii</name>
    <dbReference type="NCBI Taxonomy" id="2230876"/>
    <lineage>
        <taxon>Bacteria</taxon>
        <taxon>Bacillati</taxon>
        <taxon>Bacillota</taxon>
        <taxon>Bacilli</taxon>
        <taxon>Lactobacillales</taxon>
        <taxon>Enterococcaceae</taxon>
        <taxon>Vagococcus</taxon>
    </lineage>
</organism>
<reference evidence="1 2" key="1">
    <citation type="submission" date="2021-03" db="EMBL/GenBank/DDBJ databases">
        <title>Enterococcal diversity collection.</title>
        <authorList>
            <person name="Gilmore M.S."/>
            <person name="Schwartzman J."/>
            <person name="Van Tyne D."/>
            <person name="Martin M."/>
            <person name="Earl A.M."/>
            <person name="Manson A.L."/>
            <person name="Straub T."/>
            <person name="Salamzade R."/>
            <person name="Saavedra J."/>
            <person name="Lebreton F."/>
            <person name="Prichula J."/>
            <person name="Schaufler K."/>
            <person name="Gaca A."/>
            <person name="Sgardioli B."/>
            <person name="Wagenaar J."/>
            <person name="Strong T."/>
        </authorList>
    </citation>
    <scope>NUCLEOTIDE SEQUENCE [LARGE SCALE GENOMIC DNA]</scope>
    <source>
        <strain evidence="1 2">DIV0080</strain>
    </source>
</reference>
<dbReference type="NCBIfam" id="TIGR01866">
    <property type="entry name" value="cas_Csn2"/>
    <property type="match status" value="1"/>
</dbReference>
<dbReference type="EMBL" id="JAFLVX010000002">
    <property type="protein sequence ID" value="MBO0475544.1"/>
    <property type="molecule type" value="Genomic_DNA"/>
</dbReference>
<gene>
    <name evidence="1" type="primary">csn2</name>
    <name evidence="1" type="ORF">DOK76_00595</name>
</gene>
<accession>A0ABS3HP77</accession>
<dbReference type="Pfam" id="PF09711">
    <property type="entry name" value="Cas_Csn2"/>
    <property type="match status" value="1"/>
</dbReference>
<dbReference type="Proteomes" id="UP000664857">
    <property type="component" value="Unassembled WGS sequence"/>
</dbReference>
<dbReference type="Gene3D" id="3.40.50.11940">
    <property type="match status" value="2"/>
</dbReference>
<name>A0ABS3HP77_9ENTE</name>
<proteinExistence type="predicted"/>
<sequence>MKINFSLLDDPIEINQGTFVVLESTRAYADVVKQVYQYTEESQLRIYSSSHKAIKESEILLITDAMGFDVNIASVLKLIYADLEVQLNEKPEIKTKINQLTSEINDIMNHELLEHEIDLEEDEEITFLELFKVLGIKIETKSDTIFERIIEILQIYKYLSRKKLLILVNVTAYLTDTELKEIVDYISLLQVDVLFLEPRSRRAIKQYVIDEDFYLEYK</sequence>
<keyword evidence="2" id="KW-1185">Reference proteome</keyword>
<dbReference type="RefSeq" id="WP_206964174.1">
    <property type="nucleotide sequence ID" value="NZ_JAFLVX010000002.1"/>
</dbReference>
<protein>
    <submittedName>
        <fullName evidence="1">Type II-A CRISPR-associated protein Csn2</fullName>
    </submittedName>
</protein>
<comment type="caution">
    <text evidence="1">The sequence shown here is derived from an EMBL/GenBank/DDBJ whole genome shotgun (WGS) entry which is preliminary data.</text>
</comment>
<dbReference type="InterPro" id="IPR038600">
    <property type="entry name" value="Csn2_sf"/>
</dbReference>
<evidence type="ECO:0000313" key="1">
    <source>
        <dbReference type="EMBL" id="MBO0475544.1"/>
    </source>
</evidence>